<organism evidence="2">
    <name type="scientific">Culicoides sonorensis</name>
    <name type="common">Biting midge</name>
    <dbReference type="NCBI Taxonomy" id="179676"/>
    <lineage>
        <taxon>Eukaryota</taxon>
        <taxon>Metazoa</taxon>
        <taxon>Ecdysozoa</taxon>
        <taxon>Arthropoda</taxon>
        <taxon>Hexapoda</taxon>
        <taxon>Insecta</taxon>
        <taxon>Pterygota</taxon>
        <taxon>Neoptera</taxon>
        <taxon>Endopterygota</taxon>
        <taxon>Diptera</taxon>
        <taxon>Nematocera</taxon>
        <taxon>Chironomoidea</taxon>
        <taxon>Ceratopogonidae</taxon>
        <taxon>Ceratopogoninae</taxon>
        <taxon>Culicoides</taxon>
        <taxon>Monoculicoides</taxon>
    </lineage>
</organism>
<gene>
    <name evidence="2" type="primary">CSON007445</name>
</gene>
<proteinExistence type="predicted"/>
<feature type="compositionally biased region" description="Pro residues" evidence="1">
    <location>
        <begin position="27"/>
        <end position="38"/>
    </location>
</feature>
<dbReference type="EMBL" id="UFQS01002813">
    <property type="protein sequence ID" value="SSX14697.1"/>
    <property type="molecule type" value="Genomic_DNA"/>
</dbReference>
<evidence type="ECO:0000313" key="3">
    <source>
        <dbReference type="EMBL" id="SSX34094.1"/>
    </source>
</evidence>
<accession>A0A336LD44</accession>
<dbReference type="EMBL" id="UFQT01002813">
    <property type="protein sequence ID" value="SSX34094.1"/>
    <property type="molecule type" value="Genomic_DNA"/>
</dbReference>
<name>A0A336LD44_CULSO</name>
<evidence type="ECO:0000256" key="1">
    <source>
        <dbReference type="SAM" id="MobiDB-lite"/>
    </source>
</evidence>
<feature type="compositionally biased region" description="Polar residues" evidence="1">
    <location>
        <begin position="1"/>
        <end position="21"/>
    </location>
</feature>
<evidence type="ECO:0000313" key="2">
    <source>
        <dbReference type="EMBL" id="SSX14697.1"/>
    </source>
</evidence>
<dbReference type="AlphaFoldDB" id="A0A336LD44"/>
<sequence length="38" mass="3963">YPQRPSQSSTPVQSDGETNMGVNGAPCPSPQPAQSPHQ</sequence>
<reference evidence="2" key="1">
    <citation type="submission" date="2018-04" db="EMBL/GenBank/DDBJ databases">
        <authorList>
            <person name="Go L.Y."/>
            <person name="Mitchell J.A."/>
        </authorList>
    </citation>
    <scope>NUCLEOTIDE SEQUENCE</scope>
    <source>
        <tissue evidence="2">Whole organism</tissue>
    </source>
</reference>
<feature type="region of interest" description="Disordered" evidence="1">
    <location>
        <begin position="1"/>
        <end position="38"/>
    </location>
</feature>
<protein>
    <submittedName>
        <fullName evidence="2">CSON007445 protein</fullName>
    </submittedName>
</protein>
<reference evidence="3" key="2">
    <citation type="submission" date="2018-07" db="EMBL/GenBank/DDBJ databases">
        <authorList>
            <person name="Quirk P.G."/>
            <person name="Krulwich T.A."/>
        </authorList>
    </citation>
    <scope>NUCLEOTIDE SEQUENCE</scope>
</reference>